<dbReference type="AlphaFoldDB" id="A0A3A9WA81"/>
<dbReference type="Proteomes" id="UP000275024">
    <property type="component" value="Unassembled WGS sequence"/>
</dbReference>
<evidence type="ECO:0000313" key="4">
    <source>
        <dbReference type="Proteomes" id="UP000268652"/>
    </source>
</evidence>
<feature type="transmembrane region" description="Helical" evidence="1">
    <location>
        <begin position="68"/>
        <end position="90"/>
    </location>
</feature>
<keyword evidence="1" id="KW-0812">Transmembrane</keyword>
<name>A0A3A9WA81_9ACTN</name>
<keyword evidence="1" id="KW-1133">Transmembrane helix</keyword>
<dbReference type="OrthoDB" id="9925590at2"/>
<keyword evidence="1" id="KW-0472">Membrane</keyword>
<dbReference type="EMBL" id="RBDY01000018">
    <property type="protein sequence ID" value="RKN18614.1"/>
    <property type="molecule type" value="Genomic_DNA"/>
</dbReference>
<comment type="caution">
    <text evidence="2">The sequence shown here is derived from an EMBL/GenBank/DDBJ whole genome shotgun (WGS) entry which is preliminary data.</text>
</comment>
<dbReference type="Proteomes" id="UP000268652">
    <property type="component" value="Unassembled WGS sequence"/>
</dbReference>
<evidence type="ECO:0000313" key="2">
    <source>
        <dbReference type="EMBL" id="RKN06284.1"/>
    </source>
</evidence>
<feature type="transmembrane region" description="Helical" evidence="1">
    <location>
        <begin position="41"/>
        <end position="62"/>
    </location>
</feature>
<organism evidence="2 5">
    <name type="scientific">Streptomyces radicis</name>
    <dbReference type="NCBI Taxonomy" id="1750517"/>
    <lineage>
        <taxon>Bacteria</taxon>
        <taxon>Bacillati</taxon>
        <taxon>Actinomycetota</taxon>
        <taxon>Actinomycetes</taxon>
        <taxon>Kitasatosporales</taxon>
        <taxon>Streptomycetaceae</taxon>
        <taxon>Streptomyces</taxon>
    </lineage>
</organism>
<accession>A0A3A9WA81</accession>
<evidence type="ECO:0000313" key="3">
    <source>
        <dbReference type="EMBL" id="RKN18614.1"/>
    </source>
</evidence>
<evidence type="ECO:0000256" key="1">
    <source>
        <dbReference type="SAM" id="Phobius"/>
    </source>
</evidence>
<keyword evidence="4" id="KW-1185">Reference proteome</keyword>
<dbReference type="RefSeq" id="WP_120698756.1">
    <property type="nucleotide sequence ID" value="NZ_RBDX01000021.1"/>
</dbReference>
<reference evidence="4 5" key="1">
    <citation type="submission" date="2018-09" db="EMBL/GenBank/DDBJ databases">
        <title>Streptomyces sp. nov. DS1-2, an endophytic actinomycete isolated from roots of Dendrobium scabrilingue.</title>
        <authorList>
            <person name="Kuncharoen N."/>
            <person name="Kudo T."/>
            <person name="Ohkuma M."/>
            <person name="Yuki M."/>
            <person name="Tanasupawat S."/>
        </authorList>
    </citation>
    <scope>NUCLEOTIDE SEQUENCE [LARGE SCALE GENOMIC DNA]</scope>
    <source>
        <strain evidence="2 5">AZ1-7</strain>
        <strain evidence="3 4">DS1-2</strain>
    </source>
</reference>
<evidence type="ECO:0000313" key="5">
    <source>
        <dbReference type="Proteomes" id="UP000275024"/>
    </source>
</evidence>
<sequence>MAASPGASGPTDRAARLADEAGLGPWERTVRVNRNADLDPLVNAIIGLVVAVGLGVGAWGMARAEVPAPLWLVTLALCAFLVGHGVLFAAEAVARRRRGPALVHLFRDGLVLERTASAAWPVPYGHRWLDHVEWKAPHEPSSATLVALHVPLSDGEFARLVGRTDPDRRDLADLAARCGLPSTPRRVEPPDGEPAW</sequence>
<proteinExistence type="predicted"/>
<protein>
    <submittedName>
        <fullName evidence="2">Uncharacterized protein</fullName>
    </submittedName>
</protein>
<gene>
    <name evidence="3" type="ORF">D7318_21425</name>
    <name evidence="2" type="ORF">D7319_22565</name>
</gene>
<dbReference type="EMBL" id="RBDX01000021">
    <property type="protein sequence ID" value="RKN06284.1"/>
    <property type="molecule type" value="Genomic_DNA"/>
</dbReference>